<proteinExistence type="predicted"/>
<organism evidence="2 3">
    <name type="scientific">Brevibacterium celere</name>
    <dbReference type="NCBI Taxonomy" id="225845"/>
    <lineage>
        <taxon>Bacteria</taxon>
        <taxon>Bacillati</taxon>
        <taxon>Actinomycetota</taxon>
        <taxon>Actinomycetes</taxon>
        <taxon>Micrococcales</taxon>
        <taxon>Brevibacteriaceae</taxon>
        <taxon>Brevibacterium</taxon>
    </lineage>
</organism>
<dbReference type="InterPro" id="IPR051908">
    <property type="entry name" value="Ribosomal_N-acetyltransferase"/>
</dbReference>
<evidence type="ECO:0000313" key="3">
    <source>
        <dbReference type="Proteomes" id="UP000253509"/>
    </source>
</evidence>
<keyword evidence="2" id="KW-0808">Transferase</keyword>
<dbReference type="GO" id="GO:0005737">
    <property type="term" value="C:cytoplasm"/>
    <property type="evidence" value="ECO:0007669"/>
    <property type="project" value="TreeGrafter"/>
</dbReference>
<dbReference type="PROSITE" id="PS51186">
    <property type="entry name" value="GNAT"/>
    <property type="match status" value="1"/>
</dbReference>
<gene>
    <name evidence="2" type="ORF">DFO65_102221</name>
</gene>
<feature type="domain" description="N-acetyltransferase" evidence="1">
    <location>
        <begin position="13"/>
        <end position="215"/>
    </location>
</feature>
<dbReference type="Gene3D" id="3.40.630.30">
    <property type="match status" value="1"/>
</dbReference>
<dbReference type="RefSeq" id="WP_113903072.1">
    <property type="nucleotide sequence ID" value="NZ_QNSB01000002.1"/>
</dbReference>
<dbReference type="Proteomes" id="UP000253509">
    <property type="component" value="Unassembled WGS sequence"/>
</dbReference>
<dbReference type="InterPro" id="IPR016181">
    <property type="entry name" value="Acyl_CoA_acyltransferase"/>
</dbReference>
<dbReference type="AlphaFoldDB" id="A0A366IPZ5"/>
<evidence type="ECO:0000259" key="1">
    <source>
        <dbReference type="PROSITE" id="PS51186"/>
    </source>
</evidence>
<dbReference type="CDD" id="cd04301">
    <property type="entry name" value="NAT_SF"/>
    <property type="match status" value="1"/>
</dbReference>
<accession>A0A366IPZ5</accession>
<keyword evidence="3" id="KW-1185">Reference proteome</keyword>
<evidence type="ECO:0000313" key="2">
    <source>
        <dbReference type="EMBL" id="RBP73693.1"/>
    </source>
</evidence>
<dbReference type="PANTHER" id="PTHR43441">
    <property type="entry name" value="RIBOSOMAL-PROTEIN-SERINE ACETYLTRANSFERASE"/>
    <property type="match status" value="1"/>
</dbReference>
<name>A0A366IPZ5_9MICO</name>
<comment type="caution">
    <text evidence="2">The sequence shown here is derived from an EMBL/GenBank/DDBJ whole genome shotgun (WGS) entry which is preliminary data.</text>
</comment>
<dbReference type="PANTHER" id="PTHR43441:SF11">
    <property type="entry name" value="RIBOSOMAL-PROTEIN-SERINE ACETYLTRANSFERASE"/>
    <property type="match status" value="1"/>
</dbReference>
<dbReference type="EMBL" id="QNSB01000002">
    <property type="protein sequence ID" value="RBP73693.1"/>
    <property type="molecule type" value="Genomic_DNA"/>
</dbReference>
<dbReference type="GO" id="GO:0008999">
    <property type="term" value="F:protein-N-terminal-alanine acetyltransferase activity"/>
    <property type="evidence" value="ECO:0007669"/>
    <property type="project" value="TreeGrafter"/>
</dbReference>
<dbReference type="GO" id="GO:1990189">
    <property type="term" value="F:protein N-terminal-serine acetyltransferase activity"/>
    <property type="evidence" value="ECO:0007669"/>
    <property type="project" value="TreeGrafter"/>
</dbReference>
<dbReference type="InterPro" id="IPR000182">
    <property type="entry name" value="GNAT_dom"/>
</dbReference>
<reference evidence="2 3" key="1">
    <citation type="submission" date="2018-06" db="EMBL/GenBank/DDBJ databases">
        <title>Freshwater and sediment microbial communities from various areas in North America, analyzing microbe dynamics in response to fracking.</title>
        <authorList>
            <person name="Lamendella R."/>
        </authorList>
    </citation>
    <scope>NUCLEOTIDE SEQUENCE [LARGE SCALE GENOMIC DNA]</scope>
    <source>
        <strain evidence="2 3">3b_TX</strain>
    </source>
</reference>
<sequence>MDSIPLPLLTERLRLRPYRDSDVEALLPMYSREDVSRYLLSDPWTAEVARTEIARRRPRVGLETDARALALVVETSGTGMPAPEAAAQAVGVIALKVTAEAPAPTSPASSATASEVVGDVALWTEGADPTKAEIGWVFHPDHGGHGYATEAATAMLRVAFDHYRLRRVVAQMDARNTASARLAERIGMTREAHLRQDWWSKGEWTDTVVYGMLDSDPRAAG</sequence>
<dbReference type="Pfam" id="PF13302">
    <property type="entry name" value="Acetyltransf_3"/>
    <property type="match status" value="1"/>
</dbReference>
<dbReference type="SUPFAM" id="SSF55729">
    <property type="entry name" value="Acyl-CoA N-acyltransferases (Nat)"/>
    <property type="match status" value="1"/>
</dbReference>
<protein>
    <submittedName>
        <fullName evidence="2">Aminoglycoside 6'-N-acetyltransferase</fullName>
    </submittedName>
</protein>